<dbReference type="SMART" id="SM00355">
    <property type="entry name" value="ZnF_C2H2"/>
    <property type="match status" value="2"/>
</dbReference>
<feature type="region of interest" description="Disordered" evidence="8">
    <location>
        <begin position="56"/>
        <end position="203"/>
    </location>
</feature>
<comment type="subcellular location">
    <subcellularLocation>
        <location evidence="1">Nucleus</location>
    </subcellularLocation>
</comment>
<feature type="compositionally biased region" description="Gly residues" evidence="8">
    <location>
        <begin position="121"/>
        <end position="132"/>
    </location>
</feature>
<dbReference type="AlphaFoldDB" id="A0A292Q1H2"/>
<evidence type="ECO:0000256" key="8">
    <source>
        <dbReference type="SAM" id="MobiDB-lite"/>
    </source>
</evidence>
<accession>A0A292Q1H2</accession>
<proteinExistence type="predicted"/>
<evidence type="ECO:0000256" key="6">
    <source>
        <dbReference type="ARBA" id="ARBA00023242"/>
    </source>
</evidence>
<dbReference type="InterPro" id="IPR036236">
    <property type="entry name" value="Znf_C2H2_sf"/>
</dbReference>
<dbReference type="InterPro" id="IPR051059">
    <property type="entry name" value="VerF-like"/>
</dbReference>
<gene>
    <name evidence="10" type="ORF">GSTUAT00003384001</name>
</gene>
<evidence type="ECO:0000256" key="1">
    <source>
        <dbReference type="ARBA" id="ARBA00004123"/>
    </source>
</evidence>
<dbReference type="SUPFAM" id="SSF57667">
    <property type="entry name" value="beta-beta-alpha zinc fingers"/>
    <property type="match status" value="1"/>
</dbReference>
<dbReference type="Pfam" id="PF00096">
    <property type="entry name" value="zf-C2H2"/>
    <property type="match status" value="2"/>
</dbReference>
<dbReference type="InterPro" id="IPR013087">
    <property type="entry name" value="Znf_C2H2_type"/>
</dbReference>
<evidence type="ECO:0000256" key="4">
    <source>
        <dbReference type="ARBA" id="ARBA00022771"/>
    </source>
</evidence>
<dbReference type="GO" id="GO:0000981">
    <property type="term" value="F:DNA-binding transcription factor activity, RNA polymerase II-specific"/>
    <property type="evidence" value="ECO:0007669"/>
    <property type="project" value="InterPro"/>
</dbReference>
<dbReference type="PROSITE" id="PS00028">
    <property type="entry name" value="ZINC_FINGER_C2H2_1"/>
    <property type="match status" value="2"/>
</dbReference>
<name>A0A292Q1H2_9PEZI</name>
<dbReference type="Proteomes" id="UP001412239">
    <property type="component" value="Unassembled WGS sequence"/>
</dbReference>
<feature type="region of interest" description="Disordered" evidence="8">
    <location>
        <begin position="304"/>
        <end position="338"/>
    </location>
</feature>
<dbReference type="PROSITE" id="PS50157">
    <property type="entry name" value="ZINC_FINGER_C2H2_2"/>
    <property type="match status" value="2"/>
</dbReference>
<dbReference type="EMBL" id="LN890989">
    <property type="protein sequence ID" value="CUS12550.1"/>
    <property type="molecule type" value="Genomic_DNA"/>
</dbReference>
<evidence type="ECO:0000256" key="7">
    <source>
        <dbReference type="PROSITE-ProRule" id="PRU00042"/>
    </source>
</evidence>
<protein>
    <recommendedName>
        <fullName evidence="9">C2H2-type domain-containing protein</fullName>
    </recommendedName>
</protein>
<dbReference type="FunFam" id="3.30.160.60:FF:002343">
    <property type="entry name" value="Zinc finger protein 33A"/>
    <property type="match status" value="1"/>
</dbReference>
<dbReference type="InterPro" id="IPR007219">
    <property type="entry name" value="XnlR_reg_dom"/>
</dbReference>
<dbReference type="GO" id="GO:0000785">
    <property type="term" value="C:chromatin"/>
    <property type="evidence" value="ECO:0007669"/>
    <property type="project" value="TreeGrafter"/>
</dbReference>
<organism evidence="10 11">
    <name type="scientific">Tuber aestivum</name>
    <name type="common">summer truffle</name>
    <dbReference type="NCBI Taxonomy" id="59557"/>
    <lineage>
        <taxon>Eukaryota</taxon>
        <taxon>Fungi</taxon>
        <taxon>Dikarya</taxon>
        <taxon>Ascomycota</taxon>
        <taxon>Pezizomycotina</taxon>
        <taxon>Pezizomycetes</taxon>
        <taxon>Pezizales</taxon>
        <taxon>Tuberaceae</taxon>
        <taxon>Tuber</taxon>
    </lineage>
</organism>
<dbReference type="PANTHER" id="PTHR40626">
    <property type="entry name" value="MIP31509P"/>
    <property type="match status" value="1"/>
</dbReference>
<feature type="domain" description="C2H2-type" evidence="9">
    <location>
        <begin position="40"/>
        <end position="64"/>
    </location>
</feature>
<keyword evidence="3" id="KW-0677">Repeat</keyword>
<evidence type="ECO:0000256" key="2">
    <source>
        <dbReference type="ARBA" id="ARBA00022723"/>
    </source>
</evidence>
<reference evidence="10" key="1">
    <citation type="submission" date="2015-10" db="EMBL/GenBank/DDBJ databases">
        <authorList>
            <person name="Regsiter A."/>
            <person name="william w."/>
        </authorList>
    </citation>
    <scope>NUCLEOTIDE SEQUENCE</scope>
    <source>
        <strain evidence="10">Montdore</strain>
    </source>
</reference>
<dbReference type="GO" id="GO:0008270">
    <property type="term" value="F:zinc ion binding"/>
    <property type="evidence" value="ECO:0007669"/>
    <property type="project" value="UniProtKB-KW"/>
</dbReference>
<sequence>MRRTGQRVAKERKCHYCGKLFSKTEHLERHERSHTKDRPFQCQTCGKKYTRNDTLLRHSKSHNGGGGSGVHSSVDLTSTGDLDEERAEEPSPGSAPGASFYSPSISPSFHENAGSYDSHSGGAGDHGGGGTGNFNSPSGLLSDPARHHDPMSMQPVDPTLEISPQNIPQGTLPGLHTSPSFVDPSLDDPSPHHPSSTPFVTDEDGMQINLVPTVNPGFDSGDQWTPALFAEPSWLIGQGFDFGALNASIIPGLSGVNTNIYADDDTVSSVLPPTITPSLQESQDQVAVEFKLPRANIAKLWFTSMDPSEEHDEPSRPGSSSLMSPDREMTDAGDENSGALDEQYRQRLSNQMKPKWAEEPLPSVDFLNLCVQMYFTKCSILLPILHRATFKPTPENSILLLNICTLGSLFIGSASARNQGERIFERTNKVVLASWEKRLVRGAGEELALIQASLIGQTYGLLSGSPSHLAIISAFHGTVISWARRAGMFQRNKTIPSPAGLSGEALEMVWHQWVRAEEAKRTALGLYIHDVELASMFHHEPALRHHANILPLACSTELFEAPTASIWAARYLAQDPNAVASAPIKTFKDFSDRIFPSWPVASPCPVVVSVPPVVSADYTCMYTLYISLLSINAAACDAQSLGNLRSQETFSSLSAALMQWHHYYQNALKLSFNGPPPCTFSLMALWHAVFLYLLVDINKLELAIGRDVNNPPSSAQEEVAYAMRWASTPSAKRAVIHGTLLQKQLANTPLDAEPAIHVPRALFHTGVVWYCWTKFATQLDDGGNMDREWDEMEMLAVDTEKILGAAGSGRRVIEKANLCALTDMLKRVGHWGIARRFARILGEFVFEGGENEW</sequence>
<evidence type="ECO:0000313" key="10">
    <source>
        <dbReference type="EMBL" id="CUS12550.1"/>
    </source>
</evidence>
<dbReference type="PANTHER" id="PTHR40626:SF11">
    <property type="entry name" value="ZINC FINGER PROTEIN YPR022C"/>
    <property type="match status" value="1"/>
</dbReference>
<keyword evidence="5" id="KW-0862">Zinc</keyword>
<feature type="compositionally biased region" description="Low complexity" evidence="8">
    <location>
        <begin position="183"/>
        <end position="196"/>
    </location>
</feature>
<dbReference type="GO" id="GO:0005634">
    <property type="term" value="C:nucleus"/>
    <property type="evidence" value="ECO:0007669"/>
    <property type="project" value="UniProtKB-SubCell"/>
</dbReference>
<keyword evidence="4 7" id="KW-0863">Zinc-finger</keyword>
<dbReference type="GO" id="GO:0000978">
    <property type="term" value="F:RNA polymerase II cis-regulatory region sequence-specific DNA binding"/>
    <property type="evidence" value="ECO:0007669"/>
    <property type="project" value="InterPro"/>
</dbReference>
<keyword evidence="6" id="KW-0539">Nucleus</keyword>
<feature type="domain" description="C2H2-type" evidence="9">
    <location>
        <begin position="12"/>
        <end position="39"/>
    </location>
</feature>
<dbReference type="GO" id="GO:0006351">
    <property type="term" value="P:DNA-templated transcription"/>
    <property type="evidence" value="ECO:0007669"/>
    <property type="project" value="InterPro"/>
</dbReference>
<dbReference type="Gene3D" id="3.30.160.60">
    <property type="entry name" value="Classic Zinc Finger"/>
    <property type="match status" value="2"/>
</dbReference>
<dbReference type="CDD" id="cd12148">
    <property type="entry name" value="fungal_TF_MHR"/>
    <property type="match status" value="1"/>
</dbReference>
<dbReference type="Pfam" id="PF04082">
    <property type="entry name" value="Fungal_trans"/>
    <property type="match status" value="1"/>
</dbReference>
<keyword evidence="11" id="KW-1185">Reference proteome</keyword>
<evidence type="ECO:0000259" key="9">
    <source>
        <dbReference type="PROSITE" id="PS50157"/>
    </source>
</evidence>
<evidence type="ECO:0000256" key="5">
    <source>
        <dbReference type="ARBA" id="ARBA00022833"/>
    </source>
</evidence>
<evidence type="ECO:0000313" key="11">
    <source>
        <dbReference type="Proteomes" id="UP001412239"/>
    </source>
</evidence>
<keyword evidence="2" id="KW-0479">Metal-binding</keyword>
<evidence type="ECO:0000256" key="3">
    <source>
        <dbReference type="ARBA" id="ARBA00022737"/>
    </source>
</evidence>